<keyword evidence="3" id="KW-1185">Reference proteome</keyword>
<evidence type="ECO:0000313" key="3">
    <source>
        <dbReference type="Proteomes" id="UP001156882"/>
    </source>
</evidence>
<feature type="chain" id="PRO_5045711001" evidence="1">
    <location>
        <begin position="28"/>
        <end position="109"/>
    </location>
</feature>
<organism evidence="2 3">
    <name type="scientific">Labrys miyagiensis</name>
    <dbReference type="NCBI Taxonomy" id="346912"/>
    <lineage>
        <taxon>Bacteria</taxon>
        <taxon>Pseudomonadati</taxon>
        <taxon>Pseudomonadota</taxon>
        <taxon>Alphaproteobacteria</taxon>
        <taxon>Hyphomicrobiales</taxon>
        <taxon>Xanthobacteraceae</taxon>
        <taxon>Labrys</taxon>
    </lineage>
</organism>
<sequence length="109" mass="11636">MSKSIKALVVVGALAMGALFQGSAAMAGEFTVVNRNDNLAIQNVWFAHAGESDPWKAADVDAAIAPNSTSDFTISGNNCLFDIKVRFSDDYTSTYDNVNVCRGDRVIAN</sequence>
<dbReference type="EMBL" id="BSPC01000095">
    <property type="protein sequence ID" value="GLS24045.1"/>
    <property type="molecule type" value="Genomic_DNA"/>
</dbReference>
<dbReference type="RefSeq" id="WP_284316967.1">
    <property type="nucleotide sequence ID" value="NZ_BSPC01000095.1"/>
</dbReference>
<proteinExistence type="predicted"/>
<evidence type="ECO:0000313" key="2">
    <source>
        <dbReference type="EMBL" id="GLS24045.1"/>
    </source>
</evidence>
<feature type="signal peptide" evidence="1">
    <location>
        <begin position="1"/>
        <end position="27"/>
    </location>
</feature>
<comment type="caution">
    <text evidence="2">The sequence shown here is derived from an EMBL/GenBank/DDBJ whole genome shotgun (WGS) entry which is preliminary data.</text>
</comment>
<name>A0ABQ6CWC8_9HYPH</name>
<accession>A0ABQ6CWC8</accession>
<reference evidence="3" key="1">
    <citation type="journal article" date="2019" name="Int. J. Syst. Evol. Microbiol.">
        <title>The Global Catalogue of Microorganisms (GCM) 10K type strain sequencing project: providing services to taxonomists for standard genome sequencing and annotation.</title>
        <authorList>
            <consortium name="The Broad Institute Genomics Platform"/>
            <consortium name="The Broad Institute Genome Sequencing Center for Infectious Disease"/>
            <person name="Wu L."/>
            <person name="Ma J."/>
        </authorList>
    </citation>
    <scope>NUCLEOTIDE SEQUENCE [LARGE SCALE GENOMIC DNA]</scope>
    <source>
        <strain evidence="3">NBRC 101365</strain>
    </source>
</reference>
<protein>
    <submittedName>
        <fullName evidence="2">Uncharacterized protein</fullName>
    </submittedName>
</protein>
<keyword evidence="1" id="KW-0732">Signal</keyword>
<dbReference type="Proteomes" id="UP001156882">
    <property type="component" value="Unassembled WGS sequence"/>
</dbReference>
<evidence type="ECO:0000256" key="1">
    <source>
        <dbReference type="SAM" id="SignalP"/>
    </source>
</evidence>
<gene>
    <name evidence="2" type="ORF">GCM10007874_70660</name>
</gene>